<dbReference type="Pfam" id="PF00378">
    <property type="entry name" value="ECH_1"/>
    <property type="match status" value="1"/>
</dbReference>
<dbReference type="InterPro" id="IPR001753">
    <property type="entry name" value="Enoyl-CoA_hydra/iso"/>
</dbReference>
<dbReference type="AlphaFoldDB" id="A0A1Y2N9D2"/>
<evidence type="ECO:0000256" key="1">
    <source>
        <dbReference type="ARBA" id="ARBA00005254"/>
    </source>
</evidence>
<gene>
    <name evidence="3" type="primary">echA8_3</name>
    <name evidence="3" type="ORF">BG845_00192</name>
</gene>
<dbReference type="STRING" id="2074.BG845_00192"/>
<dbReference type="EMBL" id="MIGB01000001">
    <property type="protein sequence ID" value="OSY44072.1"/>
    <property type="molecule type" value="Genomic_DNA"/>
</dbReference>
<accession>A0A1Y2N9D2</accession>
<sequence length="165" mass="17348">MEQLRVPTIAAVTGGAIGGGLELALSCDIRIAAEDAFFVAAGVNVGLIMSTWRLPGLIGLGPAKAMLLTGEPCDAATALRTGLVREVVPADALLPAALATAHRIAGRSPLAVEATKAAVDRAVGQDRRTARAELVARCAELIRSRDHREAVRAFLQRRAPRFHRA</sequence>
<organism evidence="3 4">
    <name type="scientific">Pseudonocardia autotrophica</name>
    <name type="common">Amycolata autotrophica</name>
    <name type="synonym">Nocardia autotrophica</name>
    <dbReference type="NCBI Taxonomy" id="2074"/>
    <lineage>
        <taxon>Bacteria</taxon>
        <taxon>Bacillati</taxon>
        <taxon>Actinomycetota</taxon>
        <taxon>Actinomycetes</taxon>
        <taxon>Pseudonocardiales</taxon>
        <taxon>Pseudonocardiaceae</taxon>
        <taxon>Pseudonocardia</taxon>
    </lineage>
</organism>
<name>A0A1Y2N9D2_PSEAH</name>
<evidence type="ECO:0000256" key="2">
    <source>
        <dbReference type="RuleBase" id="RU003707"/>
    </source>
</evidence>
<proteinExistence type="inferred from homology"/>
<keyword evidence="4" id="KW-1185">Reference proteome</keyword>
<dbReference type="InterPro" id="IPR018376">
    <property type="entry name" value="Enoyl-CoA_hyd/isom_CS"/>
</dbReference>
<dbReference type="Gene3D" id="3.90.226.10">
    <property type="entry name" value="2-enoyl-CoA Hydratase, Chain A, domain 1"/>
    <property type="match status" value="1"/>
</dbReference>
<dbReference type="CDD" id="cd06558">
    <property type="entry name" value="crotonase-like"/>
    <property type="match status" value="1"/>
</dbReference>
<reference evidence="3 4" key="1">
    <citation type="submission" date="2016-09" db="EMBL/GenBank/DDBJ databases">
        <title>Pseudonocardia autotrophica DSM535, a candidate organism with high potential of specific P450 cytochromes.</title>
        <authorList>
            <person name="Grumaz C."/>
            <person name="Vainshtein Y."/>
            <person name="Kirstahler P."/>
            <person name="Sohn K."/>
        </authorList>
    </citation>
    <scope>NUCLEOTIDE SEQUENCE [LARGE SCALE GENOMIC DNA]</scope>
    <source>
        <strain evidence="3 4">DSM 535</strain>
    </source>
</reference>
<dbReference type="Proteomes" id="UP000194360">
    <property type="component" value="Unassembled WGS sequence"/>
</dbReference>
<evidence type="ECO:0000313" key="4">
    <source>
        <dbReference type="Proteomes" id="UP000194360"/>
    </source>
</evidence>
<keyword evidence="3" id="KW-0456">Lyase</keyword>
<dbReference type="PROSITE" id="PS00166">
    <property type="entry name" value="ENOYL_COA_HYDRATASE"/>
    <property type="match status" value="1"/>
</dbReference>
<comment type="caution">
    <text evidence="3">The sequence shown here is derived from an EMBL/GenBank/DDBJ whole genome shotgun (WGS) entry which is preliminary data.</text>
</comment>
<evidence type="ECO:0000313" key="3">
    <source>
        <dbReference type="EMBL" id="OSY44072.1"/>
    </source>
</evidence>
<dbReference type="PANTHER" id="PTHR11941:SF54">
    <property type="entry name" value="ENOYL-COA HYDRATASE, MITOCHONDRIAL"/>
    <property type="match status" value="1"/>
</dbReference>
<dbReference type="PANTHER" id="PTHR11941">
    <property type="entry name" value="ENOYL-COA HYDRATASE-RELATED"/>
    <property type="match status" value="1"/>
</dbReference>
<protein>
    <submittedName>
        <fullName evidence="3">Putative enoyl-CoA hydratase echA8</fullName>
        <ecNumber evidence="3">4.2.1.17</ecNumber>
    </submittedName>
</protein>
<dbReference type="GO" id="GO:0004300">
    <property type="term" value="F:enoyl-CoA hydratase activity"/>
    <property type="evidence" value="ECO:0007669"/>
    <property type="project" value="UniProtKB-EC"/>
</dbReference>
<comment type="similarity">
    <text evidence="1 2">Belongs to the enoyl-CoA hydratase/isomerase family.</text>
</comment>
<dbReference type="GO" id="GO:0006635">
    <property type="term" value="P:fatty acid beta-oxidation"/>
    <property type="evidence" value="ECO:0007669"/>
    <property type="project" value="TreeGrafter"/>
</dbReference>
<dbReference type="EC" id="4.2.1.17" evidence="3"/>
<dbReference type="SUPFAM" id="SSF52096">
    <property type="entry name" value="ClpP/crotonase"/>
    <property type="match status" value="1"/>
</dbReference>
<dbReference type="InterPro" id="IPR029045">
    <property type="entry name" value="ClpP/crotonase-like_dom_sf"/>
</dbReference>